<proteinExistence type="predicted"/>
<name>A0ABV0NPZ1_9TELE</name>
<gene>
    <name evidence="1" type="ORF">GOODEAATRI_032535</name>
</gene>
<organism evidence="1 2">
    <name type="scientific">Goodea atripinnis</name>
    <dbReference type="NCBI Taxonomy" id="208336"/>
    <lineage>
        <taxon>Eukaryota</taxon>
        <taxon>Metazoa</taxon>
        <taxon>Chordata</taxon>
        <taxon>Craniata</taxon>
        <taxon>Vertebrata</taxon>
        <taxon>Euteleostomi</taxon>
        <taxon>Actinopterygii</taxon>
        <taxon>Neopterygii</taxon>
        <taxon>Teleostei</taxon>
        <taxon>Neoteleostei</taxon>
        <taxon>Acanthomorphata</taxon>
        <taxon>Ovalentaria</taxon>
        <taxon>Atherinomorphae</taxon>
        <taxon>Cyprinodontiformes</taxon>
        <taxon>Goodeidae</taxon>
        <taxon>Goodea</taxon>
    </lineage>
</organism>
<sequence length="126" mass="14277">MDIDSCSKEVATAGCAIVLLLALIPRHIKRWANLTLDYLAVQVKVPARALFLNGYRRPTSKANFFNDFNDLLSVKCVEYDCLIIVGDFNIDNPEDKGAKEHYDTLENVGLTRHVKQPTNKRGLYHQ</sequence>
<dbReference type="EMBL" id="JAHRIO010046101">
    <property type="protein sequence ID" value="MEQ2173480.1"/>
    <property type="molecule type" value="Genomic_DNA"/>
</dbReference>
<evidence type="ECO:0000313" key="2">
    <source>
        <dbReference type="Proteomes" id="UP001476798"/>
    </source>
</evidence>
<protein>
    <recommendedName>
        <fullName evidence="3">Endonuclease/exonuclease/phosphatase domain-containing protein</fullName>
    </recommendedName>
</protein>
<keyword evidence="2" id="KW-1185">Reference proteome</keyword>
<comment type="caution">
    <text evidence="1">The sequence shown here is derived from an EMBL/GenBank/DDBJ whole genome shotgun (WGS) entry which is preliminary data.</text>
</comment>
<evidence type="ECO:0008006" key="3">
    <source>
        <dbReference type="Google" id="ProtNLM"/>
    </source>
</evidence>
<dbReference type="Proteomes" id="UP001476798">
    <property type="component" value="Unassembled WGS sequence"/>
</dbReference>
<accession>A0ABV0NPZ1</accession>
<reference evidence="1 2" key="1">
    <citation type="submission" date="2021-06" db="EMBL/GenBank/DDBJ databases">
        <authorList>
            <person name="Palmer J.M."/>
        </authorList>
    </citation>
    <scope>NUCLEOTIDE SEQUENCE [LARGE SCALE GENOMIC DNA]</scope>
    <source>
        <strain evidence="1 2">GA_2019</strain>
        <tissue evidence="1">Muscle</tissue>
    </source>
</reference>
<evidence type="ECO:0000313" key="1">
    <source>
        <dbReference type="EMBL" id="MEQ2173480.1"/>
    </source>
</evidence>